<dbReference type="InterPro" id="IPR035220">
    <property type="entry name" value="DUF5330"/>
</dbReference>
<dbReference type="EMBL" id="JBHTJO010000001">
    <property type="protein sequence ID" value="MFD0986755.1"/>
    <property type="molecule type" value="Genomic_DNA"/>
</dbReference>
<evidence type="ECO:0000313" key="3">
    <source>
        <dbReference type="Proteomes" id="UP001597102"/>
    </source>
</evidence>
<reference evidence="3" key="1">
    <citation type="journal article" date="2019" name="Int. J. Syst. Evol. Microbiol.">
        <title>The Global Catalogue of Microorganisms (GCM) 10K type strain sequencing project: providing services to taxonomists for standard genome sequencing and annotation.</title>
        <authorList>
            <consortium name="The Broad Institute Genomics Platform"/>
            <consortium name="The Broad Institute Genome Sequencing Center for Infectious Disease"/>
            <person name="Wu L."/>
            <person name="Ma J."/>
        </authorList>
    </citation>
    <scope>NUCLEOTIDE SEQUENCE [LARGE SCALE GENOMIC DNA]</scope>
    <source>
        <strain evidence="3">CCUG 61697</strain>
    </source>
</reference>
<organism evidence="2 3">
    <name type="scientific">Methyloligella solikamskensis</name>
    <dbReference type="NCBI Taxonomy" id="1177756"/>
    <lineage>
        <taxon>Bacteria</taxon>
        <taxon>Pseudomonadati</taxon>
        <taxon>Pseudomonadota</taxon>
        <taxon>Alphaproteobacteria</taxon>
        <taxon>Hyphomicrobiales</taxon>
        <taxon>Hyphomicrobiaceae</taxon>
        <taxon>Methyloligella</taxon>
    </lineage>
</organism>
<name>A0ABW3J9D2_9HYPH</name>
<protein>
    <submittedName>
        <fullName evidence="2">DUF5330 domain-containing protein</fullName>
    </submittedName>
</protein>
<dbReference type="Pfam" id="PF17264">
    <property type="entry name" value="DUF5330"/>
    <property type="match status" value="1"/>
</dbReference>
<evidence type="ECO:0000313" key="2">
    <source>
        <dbReference type="EMBL" id="MFD0986755.1"/>
    </source>
</evidence>
<dbReference type="Proteomes" id="UP001597102">
    <property type="component" value="Unassembled WGS sequence"/>
</dbReference>
<dbReference type="RefSeq" id="WP_379087468.1">
    <property type="nucleotide sequence ID" value="NZ_JBHTJO010000001.1"/>
</dbReference>
<comment type="caution">
    <text evidence="2">The sequence shown here is derived from an EMBL/GenBank/DDBJ whole genome shotgun (WGS) entry which is preliminary data.</text>
</comment>
<accession>A0ABW3J9D2</accession>
<proteinExistence type="predicted"/>
<sequence>MFLIRMAFWIIIVILLLPTDRDQQTEVLGTAQAAVKDISGFCTRNPDVCVKGQNYFEIFVAKAEFGANMVMNFVNDRTSDEVEVPPVYQASGEPAVLMTPEPKNVMAPAMKEEVTSKSQNTLKPTDLAPGWHAPQGT</sequence>
<evidence type="ECO:0000256" key="1">
    <source>
        <dbReference type="SAM" id="MobiDB-lite"/>
    </source>
</evidence>
<feature type="region of interest" description="Disordered" evidence="1">
    <location>
        <begin position="110"/>
        <end position="137"/>
    </location>
</feature>
<gene>
    <name evidence="2" type="ORF">ACFQ2F_06550</name>
</gene>
<keyword evidence="3" id="KW-1185">Reference proteome</keyword>